<evidence type="ECO:0000313" key="2">
    <source>
        <dbReference type="Proteomes" id="UP000680304"/>
    </source>
</evidence>
<evidence type="ECO:0000313" key="1">
    <source>
        <dbReference type="EMBL" id="GIQ63675.1"/>
    </source>
</evidence>
<dbReference type="SUPFAM" id="SSF56091">
    <property type="entry name" value="DNA ligase/mRNA capping enzyme, catalytic domain"/>
    <property type="match status" value="1"/>
</dbReference>
<reference evidence="1 2" key="1">
    <citation type="submission" date="2021-04" db="EMBL/GenBank/DDBJ databases">
        <title>Draft genome sequence of Paenibacillus cisolokensis, LC2-13A.</title>
        <authorList>
            <person name="Uke A."/>
            <person name="Chhe C."/>
            <person name="Baramee S."/>
            <person name="Kosugi A."/>
        </authorList>
    </citation>
    <scope>NUCLEOTIDE SEQUENCE [LARGE SCALE GENOMIC DNA]</scope>
    <source>
        <strain evidence="1 2">LC2-13A</strain>
    </source>
</reference>
<dbReference type="Pfam" id="PF22745">
    <property type="entry name" value="Nlig-Ia"/>
    <property type="match status" value="1"/>
</dbReference>
<sequence length="96" mass="11329">MNQTITERITYLRRKLYVHSVIYYRYCTSIISDATYDKWAYELADLQRQYPDEAGKAEFAAEFANWDGTTGFDLPWNPWAERTAARLIKIHEGGRE</sequence>
<dbReference type="Proteomes" id="UP000680304">
    <property type="component" value="Unassembled WGS sequence"/>
</dbReference>
<keyword evidence="2" id="KW-1185">Reference proteome</keyword>
<organism evidence="1 2">
    <name type="scientific">Paenibacillus cisolokensis</name>
    <dbReference type="NCBI Taxonomy" id="1658519"/>
    <lineage>
        <taxon>Bacteria</taxon>
        <taxon>Bacillati</taxon>
        <taxon>Bacillota</taxon>
        <taxon>Bacilli</taxon>
        <taxon>Bacillales</taxon>
        <taxon>Paenibacillaceae</taxon>
        <taxon>Paenibacillus</taxon>
    </lineage>
</organism>
<evidence type="ECO:0008006" key="3">
    <source>
        <dbReference type="Google" id="ProtNLM"/>
    </source>
</evidence>
<comment type="caution">
    <text evidence="1">The sequence shown here is derived from an EMBL/GenBank/DDBJ whole genome shotgun (WGS) entry which is preliminary data.</text>
</comment>
<accession>A0ABQ4N631</accession>
<dbReference type="EMBL" id="BOVJ01000068">
    <property type="protein sequence ID" value="GIQ63675.1"/>
    <property type="molecule type" value="Genomic_DNA"/>
</dbReference>
<name>A0ABQ4N631_9BACL</name>
<proteinExistence type="predicted"/>
<dbReference type="Gene3D" id="1.10.287.610">
    <property type="entry name" value="Helix hairpin bin"/>
    <property type="match status" value="1"/>
</dbReference>
<dbReference type="RefSeq" id="WP_213528759.1">
    <property type="nucleotide sequence ID" value="NZ_BOVJ01000068.1"/>
</dbReference>
<protein>
    <recommendedName>
        <fullName evidence="3">NAD-dependent DNA ligase adenylation domain-containing protein</fullName>
    </recommendedName>
</protein>
<gene>
    <name evidence="1" type="ORF">PACILC2_22430</name>
</gene>